<protein>
    <submittedName>
        <fullName evidence="1">Uncharacterized protein</fullName>
    </submittedName>
</protein>
<sequence length="116" mass="13784">MEQKLGFLRKYKRNAQLISCHRINELNCEKIPNSWYELFQEENVDKRVESILSIWKEQVGVELRNTISYLSRHLEEVELMDINGRYSILYTIKTDNGEILYYEGGGIPKMSLIMKH</sequence>
<comment type="caution">
    <text evidence="1">The sequence shown here is derived from an EMBL/GenBank/DDBJ whole genome shotgun (WGS) entry which is preliminary data.</text>
</comment>
<organism evidence="1 2">
    <name type="scientific">Bacillus wiedmannii</name>
    <dbReference type="NCBI Taxonomy" id="1890302"/>
    <lineage>
        <taxon>Bacteria</taxon>
        <taxon>Bacillati</taxon>
        <taxon>Bacillota</taxon>
        <taxon>Bacilli</taxon>
        <taxon>Bacillales</taxon>
        <taxon>Bacillaceae</taxon>
        <taxon>Bacillus</taxon>
        <taxon>Bacillus cereus group</taxon>
    </lineage>
</organism>
<dbReference type="AlphaFoldDB" id="A0AB37YQL1"/>
<dbReference type="EMBL" id="FMBG01000012">
    <property type="protein sequence ID" value="SCC25814.1"/>
    <property type="molecule type" value="Genomic_DNA"/>
</dbReference>
<proteinExistence type="predicted"/>
<reference evidence="1 2" key="1">
    <citation type="submission" date="2016-08" db="EMBL/GenBank/DDBJ databases">
        <authorList>
            <person name="Loux V."/>
            <person name="Rue O."/>
        </authorList>
    </citation>
    <scope>NUCLEOTIDE SEQUENCE [LARGE SCALE GENOMIC DNA]</scope>
    <source>
        <strain evidence="1 2">WSBC_10311</strain>
    </source>
</reference>
<name>A0AB37YQL1_9BACI</name>
<dbReference type="Proteomes" id="UP000195728">
    <property type="component" value="Unassembled WGS sequence"/>
</dbReference>
<gene>
    <name evidence="1" type="ORF">BC10311_02251</name>
</gene>
<evidence type="ECO:0000313" key="2">
    <source>
        <dbReference type="Proteomes" id="UP000195728"/>
    </source>
</evidence>
<accession>A0AB37YQL1</accession>
<evidence type="ECO:0000313" key="1">
    <source>
        <dbReference type="EMBL" id="SCC25814.1"/>
    </source>
</evidence>